<organism evidence="1 2">
    <name type="scientific">Flaviaesturariibacter amylovorans</name>
    <dbReference type="NCBI Taxonomy" id="1084520"/>
    <lineage>
        <taxon>Bacteria</taxon>
        <taxon>Pseudomonadati</taxon>
        <taxon>Bacteroidota</taxon>
        <taxon>Chitinophagia</taxon>
        <taxon>Chitinophagales</taxon>
        <taxon>Chitinophagaceae</taxon>
        <taxon>Flaviaestuariibacter</taxon>
    </lineage>
</organism>
<reference evidence="2" key="1">
    <citation type="journal article" date="2019" name="Int. J. Syst. Evol. Microbiol.">
        <title>The Global Catalogue of Microorganisms (GCM) 10K type strain sequencing project: providing services to taxonomists for standard genome sequencing and annotation.</title>
        <authorList>
            <consortium name="The Broad Institute Genomics Platform"/>
            <consortium name="The Broad Institute Genome Sequencing Center for Infectious Disease"/>
            <person name="Wu L."/>
            <person name="Ma J."/>
        </authorList>
    </citation>
    <scope>NUCLEOTIDE SEQUENCE [LARGE SCALE GENOMIC DNA]</scope>
    <source>
        <strain evidence="2">JCM 17919</strain>
    </source>
</reference>
<dbReference type="SUPFAM" id="SSF159501">
    <property type="entry name" value="EreA/ChaN-like"/>
    <property type="match status" value="1"/>
</dbReference>
<name>A0ABP8GE78_9BACT</name>
<dbReference type="PANTHER" id="PTHR31299">
    <property type="entry name" value="ESTERASE, PUTATIVE (AFU_ORTHOLOGUE AFUA_1G05850)-RELATED"/>
    <property type="match status" value="1"/>
</dbReference>
<dbReference type="Gene3D" id="3.40.1660.10">
    <property type="entry name" value="EreA-like (biosynthetic domain)"/>
    <property type="match status" value="1"/>
</dbReference>
<dbReference type="InterPro" id="IPR052036">
    <property type="entry name" value="Hydrolase/PRTase-associated"/>
</dbReference>
<dbReference type="CDD" id="cd14728">
    <property type="entry name" value="Ere-like"/>
    <property type="match status" value="1"/>
</dbReference>
<gene>
    <name evidence="1" type="ORF">GCM10023184_09180</name>
</gene>
<keyword evidence="2" id="KW-1185">Reference proteome</keyword>
<dbReference type="InterPro" id="IPR007815">
    <property type="entry name" value="Emycin_Estase"/>
</dbReference>
<comment type="caution">
    <text evidence="1">The sequence shown here is derived from an EMBL/GenBank/DDBJ whole genome shotgun (WGS) entry which is preliminary data.</text>
</comment>
<dbReference type="PANTHER" id="PTHR31299:SF0">
    <property type="entry name" value="ESTERASE, PUTATIVE (AFU_ORTHOLOGUE AFUA_1G05850)-RELATED"/>
    <property type="match status" value="1"/>
</dbReference>
<evidence type="ECO:0000313" key="1">
    <source>
        <dbReference type="EMBL" id="GAA4322711.1"/>
    </source>
</evidence>
<protein>
    <recommendedName>
        <fullName evidence="3">Erythromycin esterase family protein</fullName>
    </recommendedName>
</protein>
<dbReference type="Gene3D" id="1.20.1440.30">
    <property type="entry name" value="Biosynthetic Protein domain"/>
    <property type="match status" value="1"/>
</dbReference>
<accession>A0ABP8GE78</accession>
<evidence type="ECO:0000313" key="2">
    <source>
        <dbReference type="Proteomes" id="UP001501725"/>
    </source>
</evidence>
<dbReference type="EMBL" id="BAABGY010000003">
    <property type="protein sequence ID" value="GAA4322711.1"/>
    <property type="molecule type" value="Genomic_DNA"/>
</dbReference>
<proteinExistence type="predicted"/>
<dbReference type="PIRSF" id="PIRSF036794">
    <property type="entry name" value="UCP_erythr_ester"/>
    <property type="match status" value="1"/>
</dbReference>
<sequence>MNLLNNSRDLDALISDIDDRPLVLLGEASHGTHEYYTWRSAISKRLIEEKGFRFIAVEGDWPDCYRINRYVKGYPDAGDSIHAVLRTFDRWPTWMWANWEVAALAEWLRDWNKGKAPDQQVGFYGLDVYSLWDSMRTLQDYLEGEDPGLAAALRGAMRCFEPYADNEHAYARAALSKHSCRDKVLSLLQEVRQKVPAFADDPEAAFSAEQNALIAVNAERYYTSMMGFDNESWNVRDRHMMETLARLMDFHGPAAKGIVWEHNTHIGDARATSMKQAGMVNTGQLAREAYGINRVYLAGFGSYEGTVIAGEAWGAPMQEMQVPEAREGSIEELLHRESPKNRYLLFTSEEARELFAEPIPHRAIGVVYDPDRERYGNYVPSRMALRYDAFLYIDRTRALHPLNTREQSGKIPDLYPFGY</sequence>
<evidence type="ECO:0008006" key="3">
    <source>
        <dbReference type="Google" id="ProtNLM"/>
    </source>
</evidence>
<dbReference type="Pfam" id="PF05139">
    <property type="entry name" value="Erythro_esteras"/>
    <property type="match status" value="1"/>
</dbReference>
<dbReference type="RefSeq" id="WP_345253755.1">
    <property type="nucleotide sequence ID" value="NZ_BAABGY010000003.1"/>
</dbReference>
<dbReference type="Gene3D" id="3.30.1870.10">
    <property type="entry name" value="EreA-like, domain 2"/>
    <property type="match status" value="1"/>
</dbReference>
<dbReference type="InterPro" id="IPR014622">
    <property type="entry name" value="UCP036794_erythomycin"/>
</dbReference>
<dbReference type="Proteomes" id="UP001501725">
    <property type="component" value="Unassembled WGS sequence"/>
</dbReference>